<keyword evidence="10" id="KW-0862">Zinc</keyword>
<feature type="binding site" evidence="10">
    <location>
        <position position="105"/>
    </location>
    <ligand>
        <name>Zn(2+)</name>
        <dbReference type="ChEBI" id="CHEBI:29105"/>
    </ligand>
</feature>
<reference evidence="11 12" key="1">
    <citation type="submission" date="2017-11" db="EMBL/GenBank/DDBJ databases">
        <title>Genomic Encyclopedia of Archaeal and Bacterial Type Strains, Phase II (KMG-II): From Individual Species to Whole Genera.</title>
        <authorList>
            <person name="Goeker M."/>
        </authorList>
    </citation>
    <scope>NUCLEOTIDE SEQUENCE [LARGE SCALE GENOMIC DNA]</scope>
    <source>
        <strain evidence="11 12">DSM 27268</strain>
    </source>
</reference>
<dbReference type="CDD" id="cd07503">
    <property type="entry name" value="HAD_HisB-N"/>
    <property type="match status" value="1"/>
</dbReference>
<dbReference type="NCBIfam" id="TIGR01662">
    <property type="entry name" value="HAD-SF-IIIA"/>
    <property type="match status" value="1"/>
</dbReference>
<keyword evidence="3 10" id="KW-0479">Metal-binding</keyword>
<evidence type="ECO:0000256" key="5">
    <source>
        <dbReference type="ARBA" id="ARBA00023277"/>
    </source>
</evidence>
<dbReference type="InterPro" id="IPR006549">
    <property type="entry name" value="HAD-SF_hydro_IIIA"/>
</dbReference>
<feature type="active site" description="Proton donor" evidence="8">
    <location>
        <position position="15"/>
    </location>
</feature>
<keyword evidence="10" id="KW-0460">Magnesium</keyword>
<keyword evidence="4 7" id="KW-0378">Hydrolase</keyword>
<name>A0A2M9CVH9_9BACT</name>
<organism evidence="11 12">
    <name type="scientific">Thermoflavifilum aggregans</name>
    <dbReference type="NCBI Taxonomy" id="454188"/>
    <lineage>
        <taxon>Bacteria</taxon>
        <taxon>Pseudomonadati</taxon>
        <taxon>Bacteroidota</taxon>
        <taxon>Chitinophagia</taxon>
        <taxon>Chitinophagales</taxon>
        <taxon>Chitinophagaceae</taxon>
        <taxon>Thermoflavifilum</taxon>
    </lineage>
</organism>
<dbReference type="InterPro" id="IPR004446">
    <property type="entry name" value="Heptose_bisP_phosphatase"/>
</dbReference>
<keyword evidence="12" id="KW-1185">Reference proteome</keyword>
<dbReference type="PANTHER" id="PTHR42891:SF1">
    <property type="entry name" value="D-GLYCERO-BETA-D-MANNO-HEPTOSE-1,7-BISPHOSPHATE 7-PHOSPHATASE"/>
    <property type="match status" value="1"/>
</dbReference>
<dbReference type="InterPro" id="IPR006543">
    <property type="entry name" value="Histidinol-phos"/>
</dbReference>
<feature type="binding site" evidence="10">
    <location>
        <position position="13"/>
    </location>
    <ligand>
        <name>Mg(2+)</name>
        <dbReference type="ChEBI" id="CHEBI:18420"/>
    </ligand>
</feature>
<evidence type="ECO:0000256" key="4">
    <source>
        <dbReference type="ARBA" id="ARBA00022801"/>
    </source>
</evidence>
<dbReference type="InterPro" id="IPR036412">
    <property type="entry name" value="HAD-like_sf"/>
</dbReference>
<dbReference type="SUPFAM" id="SSF56784">
    <property type="entry name" value="HAD-like"/>
    <property type="match status" value="1"/>
</dbReference>
<dbReference type="GO" id="GO:0046872">
    <property type="term" value="F:metal ion binding"/>
    <property type="evidence" value="ECO:0007669"/>
    <property type="project" value="UniProtKB-KW"/>
</dbReference>
<dbReference type="GO" id="GO:0016791">
    <property type="term" value="F:phosphatase activity"/>
    <property type="evidence" value="ECO:0007669"/>
    <property type="project" value="InterPro"/>
</dbReference>
<gene>
    <name evidence="11" type="ORF">BXY57_1526</name>
</gene>
<evidence type="ECO:0000313" key="12">
    <source>
        <dbReference type="Proteomes" id="UP000230000"/>
    </source>
</evidence>
<evidence type="ECO:0000256" key="2">
    <source>
        <dbReference type="ARBA" id="ARBA00022490"/>
    </source>
</evidence>
<comment type="cofactor">
    <cofactor evidence="10">
        <name>Mg(2+)</name>
        <dbReference type="ChEBI" id="CHEBI:18420"/>
    </cofactor>
</comment>
<dbReference type="NCBIfam" id="TIGR01656">
    <property type="entry name" value="Histidinol-ppas"/>
    <property type="match status" value="1"/>
</dbReference>
<evidence type="ECO:0000256" key="10">
    <source>
        <dbReference type="PIRSR" id="PIRSR004682-4"/>
    </source>
</evidence>
<dbReference type="PANTHER" id="PTHR42891">
    <property type="entry name" value="D-GLYCERO-BETA-D-MANNO-HEPTOSE-1,7-BISPHOSPHATE 7-PHOSPHATASE"/>
    <property type="match status" value="1"/>
</dbReference>
<feature type="site" description="Contributes to substrate recognition" evidence="9">
    <location>
        <position position="106"/>
    </location>
</feature>
<dbReference type="OrthoDB" id="9803871at2"/>
<comment type="caution">
    <text evidence="11">The sequence shown here is derived from an EMBL/GenBank/DDBJ whole genome shotgun (WGS) entry which is preliminary data.</text>
</comment>
<comment type="cofactor">
    <cofactor evidence="10">
        <name>Zn(2+)</name>
        <dbReference type="ChEBI" id="CHEBI:29105"/>
    </cofactor>
</comment>
<dbReference type="PIRSF" id="PIRSF004682">
    <property type="entry name" value="GmhB"/>
    <property type="match status" value="1"/>
</dbReference>
<protein>
    <recommendedName>
        <fullName evidence="6 7">D,D-heptose 1,7-bisphosphate phosphatase</fullName>
        <ecNumber evidence="7">3.1.3.-</ecNumber>
    </recommendedName>
</protein>
<evidence type="ECO:0000256" key="3">
    <source>
        <dbReference type="ARBA" id="ARBA00022723"/>
    </source>
</evidence>
<dbReference type="Pfam" id="PF13242">
    <property type="entry name" value="Hydrolase_like"/>
    <property type="match status" value="1"/>
</dbReference>
<evidence type="ECO:0000256" key="6">
    <source>
        <dbReference type="ARBA" id="ARBA00031828"/>
    </source>
</evidence>
<evidence type="ECO:0000256" key="1">
    <source>
        <dbReference type="ARBA" id="ARBA00004496"/>
    </source>
</evidence>
<feature type="site" description="Stabilizes the phosphoryl group" evidence="9">
    <location>
        <position position="107"/>
    </location>
</feature>
<sequence length="183" mass="20993">MHGFDKRWTLFLDRDGVINVEKKDGYVLSREEFYFEPGALDALRLLQSIFGHILVVTNQRCVGKGLISAQQLEQLHRWMCEEIRNHGGRIDRIYYCPDLEDESPCRKPNIGMALQASRDFPDIDFQRSVMVGNHFSDMQFGKSLGMYTVLIASDDELLTLPHPLVDACFPGLWAWTQRLKSGA</sequence>
<dbReference type="Gene3D" id="3.40.50.1000">
    <property type="entry name" value="HAD superfamily/HAD-like"/>
    <property type="match status" value="1"/>
</dbReference>
<evidence type="ECO:0000256" key="9">
    <source>
        <dbReference type="PIRSR" id="PIRSR004682-3"/>
    </source>
</evidence>
<evidence type="ECO:0000256" key="7">
    <source>
        <dbReference type="PIRNR" id="PIRNR004682"/>
    </source>
</evidence>
<dbReference type="GO" id="GO:0005737">
    <property type="term" value="C:cytoplasm"/>
    <property type="evidence" value="ECO:0007669"/>
    <property type="project" value="UniProtKB-SubCell"/>
</dbReference>
<dbReference type="Proteomes" id="UP000230000">
    <property type="component" value="Unassembled WGS sequence"/>
</dbReference>
<keyword evidence="5 7" id="KW-0119">Carbohydrate metabolism</keyword>
<feature type="binding site" evidence="10">
    <location>
        <position position="96"/>
    </location>
    <ligand>
        <name>Zn(2+)</name>
        <dbReference type="ChEBI" id="CHEBI:29105"/>
    </ligand>
</feature>
<dbReference type="EMBL" id="PGFG01000001">
    <property type="protein sequence ID" value="PJJ75932.1"/>
    <property type="molecule type" value="Genomic_DNA"/>
</dbReference>
<dbReference type="GO" id="GO:0005975">
    <property type="term" value="P:carbohydrate metabolic process"/>
    <property type="evidence" value="ECO:0007669"/>
    <property type="project" value="InterPro"/>
</dbReference>
<evidence type="ECO:0000313" key="11">
    <source>
        <dbReference type="EMBL" id="PJJ75932.1"/>
    </source>
</evidence>
<keyword evidence="2 7" id="KW-0963">Cytoplasm</keyword>
<feature type="site" description="Stabilizes the phosphoryl group" evidence="9">
    <location>
        <position position="57"/>
    </location>
</feature>
<feature type="binding site" evidence="10">
    <location>
        <position position="15"/>
    </location>
    <ligand>
        <name>Mg(2+)</name>
        <dbReference type="ChEBI" id="CHEBI:18420"/>
    </ligand>
</feature>
<accession>A0A2M9CVH9</accession>
<dbReference type="InterPro" id="IPR023214">
    <property type="entry name" value="HAD_sf"/>
</dbReference>
<feature type="active site" description="Proton donor" evidence="8">
    <location>
        <position position="13"/>
    </location>
</feature>
<comment type="similarity">
    <text evidence="7">Belongs to the gmhB family.</text>
</comment>
<proteinExistence type="inferred from homology"/>
<comment type="subcellular location">
    <subcellularLocation>
        <location evidence="1 7">Cytoplasm</location>
    </subcellularLocation>
</comment>
<dbReference type="EC" id="3.1.3.-" evidence="7"/>
<dbReference type="AlphaFoldDB" id="A0A2M9CVH9"/>
<dbReference type="RefSeq" id="WP_100314478.1">
    <property type="nucleotide sequence ID" value="NZ_PGFG01000001.1"/>
</dbReference>
<evidence type="ECO:0000256" key="8">
    <source>
        <dbReference type="PIRSR" id="PIRSR004682-1"/>
    </source>
</evidence>